<feature type="transmembrane region" description="Helical" evidence="1">
    <location>
        <begin position="20"/>
        <end position="38"/>
    </location>
</feature>
<feature type="transmembrane region" description="Helical" evidence="1">
    <location>
        <begin position="50"/>
        <end position="67"/>
    </location>
</feature>
<evidence type="ECO:0000313" key="3">
    <source>
        <dbReference type="Proteomes" id="UP000232145"/>
    </source>
</evidence>
<keyword evidence="3" id="KW-1185">Reference proteome</keyword>
<comment type="caution">
    <text evidence="2">The sequence shown here is derived from an EMBL/GenBank/DDBJ whole genome shotgun (WGS) entry which is preliminary data.</text>
</comment>
<feature type="transmembrane region" description="Helical" evidence="1">
    <location>
        <begin position="110"/>
        <end position="131"/>
    </location>
</feature>
<keyword evidence="1" id="KW-0812">Transmembrane</keyword>
<feature type="transmembrane region" description="Helical" evidence="1">
    <location>
        <begin position="137"/>
        <end position="155"/>
    </location>
</feature>
<dbReference type="InterPro" id="IPR025450">
    <property type="entry name" value="YndJ-like"/>
</dbReference>
<protein>
    <submittedName>
        <fullName evidence="2">Uncharacterized protein</fullName>
    </submittedName>
</protein>
<organism evidence="2 3">
    <name type="scientific">Leptospira harrisiae</name>
    <dbReference type="NCBI Taxonomy" id="2023189"/>
    <lineage>
        <taxon>Bacteria</taxon>
        <taxon>Pseudomonadati</taxon>
        <taxon>Spirochaetota</taxon>
        <taxon>Spirochaetia</taxon>
        <taxon>Leptospirales</taxon>
        <taxon>Leptospiraceae</taxon>
        <taxon>Leptospira</taxon>
    </lineage>
</organism>
<proteinExistence type="predicted"/>
<sequence length="231" mass="26567">MISFFLLLLAINCNIPKLTITWTFFSGFGIILFCRIYWKNLFLFHTWIKLVPLGFGFLSSIWFFCGMNECHLLGYQTTWSYYAAIHSCFIGWLFLSGISYLSARNLSTKIAIFFNLAIVIFFLIIAFGIYGNPFLKKLGVVGYSILLPVAILHSKILSQNPNRISQFLGRCSLFFLCLTFLIALFHEFYSDFPKYIFGFPLMVLVHGSINAFLVIPCFLGSIVFREIKPLQ</sequence>
<gene>
    <name evidence="2" type="ORF">CH364_04345</name>
</gene>
<feature type="transmembrane region" description="Helical" evidence="1">
    <location>
        <begin position="79"/>
        <end position="103"/>
    </location>
</feature>
<accession>A0A2N0AMC3</accession>
<dbReference type="AlphaFoldDB" id="A0A2N0AMC3"/>
<feature type="transmembrane region" description="Helical" evidence="1">
    <location>
        <begin position="195"/>
        <end position="224"/>
    </location>
</feature>
<reference evidence="2 3" key="1">
    <citation type="submission" date="2017-07" db="EMBL/GenBank/DDBJ databases">
        <title>Leptospira spp. isolated from tropical soils.</title>
        <authorList>
            <person name="Thibeaux R."/>
            <person name="Iraola G."/>
            <person name="Ferres I."/>
            <person name="Bierque E."/>
            <person name="Girault D."/>
            <person name="Soupe-Gilbert M.-E."/>
            <person name="Picardeau M."/>
            <person name="Goarant C."/>
        </authorList>
    </citation>
    <scope>NUCLEOTIDE SEQUENCE [LARGE SCALE GENOMIC DNA]</scope>
    <source>
        <strain evidence="2 3">FH2-B-A1</strain>
    </source>
</reference>
<name>A0A2N0AMC3_9LEPT</name>
<keyword evidence="1" id="KW-1133">Transmembrane helix</keyword>
<feature type="transmembrane region" description="Helical" evidence="1">
    <location>
        <begin position="167"/>
        <end position="189"/>
    </location>
</feature>
<keyword evidence="1" id="KW-0472">Membrane</keyword>
<dbReference type="EMBL" id="NPDX01000001">
    <property type="protein sequence ID" value="PJZ85464.1"/>
    <property type="molecule type" value="Genomic_DNA"/>
</dbReference>
<evidence type="ECO:0000256" key="1">
    <source>
        <dbReference type="SAM" id="Phobius"/>
    </source>
</evidence>
<evidence type="ECO:0000313" key="2">
    <source>
        <dbReference type="EMBL" id="PJZ85464.1"/>
    </source>
</evidence>
<dbReference type="Proteomes" id="UP000232145">
    <property type="component" value="Unassembled WGS sequence"/>
</dbReference>
<dbReference type="Pfam" id="PF14158">
    <property type="entry name" value="YndJ"/>
    <property type="match status" value="1"/>
</dbReference>